<feature type="region of interest" description="Disordered" evidence="1">
    <location>
        <begin position="188"/>
        <end position="210"/>
    </location>
</feature>
<gene>
    <name evidence="3" type="ORF">Pan54_06570</name>
</gene>
<dbReference type="RefSeq" id="WP_146502122.1">
    <property type="nucleotide sequence ID" value="NZ_SJPG01000001.1"/>
</dbReference>
<organism evidence="3 4">
    <name type="scientific">Rubinisphaera italica</name>
    <dbReference type="NCBI Taxonomy" id="2527969"/>
    <lineage>
        <taxon>Bacteria</taxon>
        <taxon>Pseudomonadati</taxon>
        <taxon>Planctomycetota</taxon>
        <taxon>Planctomycetia</taxon>
        <taxon>Planctomycetales</taxon>
        <taxon>Planctomycetaceae</taxon>
        <taxon>Rubinisphaera</taxon>
    </lineage>
</organism>
<keyword evidence="4" id="KW-1185">Reference proteome</keyword>
<feature type="transmembrane region" description="Helical" evidence="2">
    <location>
        <begin position="146"/>
        <end position="166"/>
    </location>
</feature>
<dbReference type="EMBL" id="SJPG01000001">
    <property type="protein sequence ID" value="TWT59946.1"/>
    <property type="molecule type" value="Genomic_DNA"/>
</dbReference>
<accession>A0A5C5XAA2</accession>
<name>A0A5C5XAA2_9PLAN</name>
<evidence type="ECO:0000313" key="4">
    <source>
        <dbReference type="Proteomes" id="UP000316095"/>
    </source>
</evidence>
<protein>
    <submittedName>
        <fullName evidence="3">Uncharacterized protein</fullName>
    </submittedName>
</protein>
<evidence type="ECO:0000313" key="3">
    <source>
        <dbReference type="EMBL" id="TWT59946.1"/>
    </source>
</evidence>
<proteinExistence type="predicted"/>
<evidence type="ECO:0000256" key="2">
    <source>
        <dbReference type="SAM" id="Phobius"/>
    </source>
</evidence>
<evidence type="ECO:0000256" key="1">
    <source>
        <dbReference type="SAM" id="MobiDB-lite"/>
    </source>
</evidence>
<comment type="caution">
    <text evidence="3">The sequence shown here is derived from an EMBL/GenBank/DDBJ whole genome shotgun (WGS) entry which is preliminary data.</text>
</comment>
<dbReference type="Proteomes" id="UP000316095">
    <property type="component" value="Unassembled WGS sequence"/>
</dbReference>
<feature type="transmembrane region" description="Helical" evidence="2">
    <location>
        <begin position="12"/>
        <end position="32"/>
    </location>
</feature>
<sequence length="210" mass="24061">MSLDPKWWHNLRFPVCAVIAVGLFGTALLAPIADRNAKLRQVCHDQQWELLEIEEHNLLRVQFLERLKTDPDLVRRLSRNEAALAQRQVQSINVPFELAIHPDAMLRVEEASGNIPSQAREQPDSQRTVIQSVIEKVSASYEIQKILLGLAVFFLICGTISLPRLLQTTRDQWSAKIVSGLRKRYLHHQKHTQPNAPHIESMKAKTSRRD</sequence>
<feature type="compositionally biased region" description="Basic and acidic residues" evidence="1">
    <location>
        <begin position="200"/>
        <end position="210"/>
    </location>
</feature>
<keyword evidence="2" id="KW-0472">Membrane</keyword>
<keyword evidence="2" id="KW-1133">Transmembrane helix</keyword>
<keyword evidence="2" id="KW-0812">Transmembrane</keyword>
<dbReference type="AlphaFoldDB" id="A0A5C5XAA2"/>
<reference evidence="3 4" key="1">
    <citation type="submission" date="2019-02" db="EMBL/GenBank/DDBJ databases">
        <title>Deep-cultivation of Planctomycetes and their phenomic and genomic characterization uncovers novel biology.</title>
        <authorList>
            <person name="Wiegand S."/>
            <person name="Jogler M."/>
            <person name="Boedeker C."/>
            <person name="Pinto D."/>
            <person name="Vollmers J."/>
            <person name="Rivas-Marin E."/>
            <person name="Kohn T."/>
            <person name="Peeters S.H."/>
            <person name="Heuer A."/>
            <person name="Rast P."/>
            <person name="Oberbeckmann S."/>
            <person name="Bunk B."/>
            <person name="Jeske O."/>
            <person name="Meyerdierks A."/>
            <person name="Storesund J.E."/>
            <person name="Kallscheuer N."/>
            <person name="Luecker S."/>
            <person name="Lage O.M."/>
            <person name="Pohl T."/>
            <person name="Merkel B.J."/>
            <person name="Hornburger P."/>
            <person name="Mueller R.-W."/>
            <person name="Bruemmer F."/>
            <person name="Labrenz M."/>
            <person name="Spormann A.M."/>
            <person name="Op Den Camp H."/>
            <person name="Overmann J."/>
            <person name="Amann R."/>
            <person name="Jetten M.S.M."/>
            <person name="Mascher T."/>
            <person name="Medema M.H."/>
            <person name="Devos D.P."/>
            <person name="Kaster A.-K."/>
            <person name="Ovreas L."/>
            <person name="Rohde M."/>
            <person name="Galperin M.Y."/>
            <person name="Jogler C."/>
        </authorList>
    </citation>
    <scope>NUCLEOTIDE SEQUENCE [LARGE SCALE GENOMIC DNA]</scope>
    <source>
        <strain evidence="3 4">Pan54</strain>
    </source>
</reference>